<dbReference type="EMBL" id="BQKC01000001">
    <property type="protein sequence ID" value="GJM54846.1"/>
    <property type="molecule type" value="Genomic_DNA"/>
</dbReference>
<reference evidence="2" key="1">
    <citation type="journal article" date="2022" name="Int. J. Syst. Evol. Microbiol.">
        <title>Granulimonas faecalis gen. nov., sp. nov., and Leptogranulimonas caecicola gen. nov., sp. nov., novel lactate-producing Atopobiaceae bacteria isolated from mouse intestines, and an emended description of the family Atopobiaceae.</title>
        <authorList>
            <person name="Morinaga K."/>
            <person name="Kusada H."/>
            <person name="Sakamoto S."/>
            <person name="Murakami T."/>
            <person name="Toyoda A."/>
            <person name="Mori H."/>
            <person name="Meng X.Y."/>
            <person name="Takashino M."/>
            <person name="Murotomi K."/>
            <person name="Tamaki H."/>
        </authorList>
    </citation>
    <scope>NUCLEOTIDE SEQUENCE</scope>
    <source>
        <strain evidence="2">OPF53</strain>
    </source>
</reference>
<dbReference type="NCBIfam" id="NF037962">
    <property type="entry name" value="arsenic_eff"/>
    <property type="match status" value="1"/>
</dbReference>
<dbReference type="Proteomes" id="UP001055025">
    <property type="component" value="Unassembled WGS sequence"/>
</dbReference>
<feature type="transmembrane region" description="Helical" evidence="1">
    <location>
        <begin position="114"/>
        <end position="136"/>
    </location>
</feature>
<organism evidence="2 3">
    <name type="scientific">Granulimonas faecalis</name>
    <dbReference type="NCBI Taxonomy" id="2894155"/>
    <lineage>
        <taxon>Bacteria</taxon>
        <taxon>Bacillati</taxon>
        <taxon>Actinomycetota</taxon>
        <taxon>Coriobacteriia</taxon>
        <taxon>Coriobacteriales</taxon>
        <taxon>Kribbibacteriaceae</taxon>
        <taxon>Granulimonas</taxon>
    </lineage>
</organism>
<feature type="transmembrane region" description="Helical" evidence="1">
    <location>
        <begin position="20"/>
        <end position="37"/>
    </location>
</feature>
<feature type="transmembrane region" description="Helical" evidence="1">
    <location>
        <begin position="76"/>
        <end position="94"/>
    </location>
</feature>
<gene>
    <name evidence="2" type="ORF">ATOP_05010</name>
</gene>
<dbReference type="RefSeq" id="WP_265590589.1">
    <property type="nucleotide sequence ID" value="NZ_BQKC01000001.1"/>
</dbReference>
<feature type="transmembrane region" description="Helical" evidence="1">
    <location>
        <begin position="310"/>
        <end position="328"/>
    </location>
</feature>
<name>A0AAV5AYY7_9ACTN</name>
<keyword evidence="3" id="KW-1185">Reference proteome</keyword>
<feature type="transmembrane region" description="Helical" evidence="1">
    <location>
        <begin position="280"/>
        <end position="303"/>
    </location>
</feature>
<sequence>MEEGLWHLLGHSLEHSVEDTLVLVPFLFVTYLAMEALEHGAAGFSERVILRAGKAGPVVGALLGALPQCGFSAMGATLYSARVVTVGTLVAVILSTSDEMLPVFVANGAPVSQIAAILAFKVAVGMVAGLLVDLAVRVLRIPASNALRIHELCERDHCGCGDVEGLAERVYEDDGDLAEAEAHGGCCPSCGHELPAEARGHGCCHDGGGHGACGHGHDAEGHSHGHSHGGHGSIWRSALVHTVQVTAFIFVITLVLEVVIEAVGTDVFAAFMLAHPGQAVFYAGLVGLIPNCAASVLISELFLEGALGSGAMISGLLVGAGVGLLVLFRANRPLRSNLAIVAVLYVVAVVCGLCVNVSGFVF</sequence>
<keyword evidence="1" id="KW-0812">Transmembrane</keyword>
<evidence type="ECO:0000313" key="3">
    <source>
        <dbReference type="Proteomes" id="UP001055025"/>
    </source>
</evidence>
<comment type="caution">
    <text evidence="2">The sequence shown here is derived from an EMBL/GenBank/DDBJ whole genome shotgun (WGS) entry which is preliminary data.</text>
</comment>
<evidence type="ECO:0000313" key="2">
    <source>
        <dbReference type="EMBL" id="GJM54846.1"/>
    </source>
</evidence>
<keyword evidence="1" id="KW-0472">Membrane</keyword>
<keyword evidence="1" id="KW-1133">Transmembrane helix</keyword>
<protein>
    <recommendedName>
        <fullName evidence="4">Arsenic efflux protein</fullName>
    </recommendedName>
</protein>
<feature type="transmembrane region" description="Helical" evidence="1">
    <location>
        <begin position="238"/>
        <end position="260"/>
    </location>
</feature>
<dbReference type="InterPro" id="IPR021552">
    <property type="entry name" value="ArsP_2"/>
</dbReference>
<feature type="transmembrane region" description="Helical" evidence="1">
    <location>
        <begin position="340"/>
        <end position="361"/>
    </location>
</feature>
<proteinExistence type="predicted"/>
<evidence type="ECO:0000256" key="1">
    <source>
        <dbReference type="SAM" id="Phobius"/>
    </source>
</evidence>
<accession>A0AAV5AYY7</accession>
<dbReference type="AlphaFoldDB" id="A0AAV5AYY7"/>
<evidence type="ECO:0008006" key="4">
    <source>
        <dbReference type="Google" id="ProtNLM"/>
    </source>
</evidence>
<dbReference type="Pfam" id="PF11449">
    <property type="entry name" value="ArsP_2"/>
    <property type="match status" value="1"/>
</dbReference>